<accession>A0A1J4N391</accession>
<sequence length="160" mass="16193">MALFAAGCGSGDGADDSDAGGGGSALVSSAEVDGTKVLADAEGHTLYTAEVEKDGKIHCVDGCTEFWKPIVASDTDVDAANSTLGDKFATVDRPDGKTQLTYGGLPLYTFAEEGAGDLKGDGFTDDFQGAHFVWAAARTDGSSTPSTSSTPDDDGGGYGY</sequence>
<dbReference type="EMBL" id="JZDQ02000019">
    <property type="protein sequence ID" value="OIJ26011.1"/>
    <property type="molecule type" value="Genomic_DNA"/>
</dbReference>
<dbReference type="PANTHER" id="PTHR39335:SF1">
    <property type="entry name" value="BLL4220 PROTEIN"/>
    <property type="match status" value="1"/>
</dbReference>
<organism evidence="2 3">
    <name type="scientific">Nocardioides luteus</name>
    <dbReference type="NCBI Taxonomy" id="1844"/>
    <lineage>
        <taxon>Bacteria</taxon>
        <taxon>Bacillati</taxon>
        <taxon>Actinomycetota</taxon>
        <taxon>Actinomycetes</taxon>
        <taxon>Propionibacteriales</taxon>
        <taxon>Nocardioidaceae</taxon>
        <taxon>Nocardioides</taxon>
    </lineage>
</organism>
<name>A0A1J4N391_9ACTN</name>
<evidence type="ECO:0000313" key="2">
    <source>
        <dbReference type="EMBL" id="OIJ26011.1"/>
    </source>
</evidence>
<dbReference type="STRING" id="1844.UG56_014520"/>
<feature type="compositionally biased region" description="Low complexity" evidence="1">
    <location>
        <begin position="139"/>
        <end position="150"/>
    </location>
</feature>
<dbReference type="GO" id="GO:0043448">
    <property type="term" value="P:alkane catabolic process"/>
    <property type="evidence" value="ECO:0007669"/>
    <property type="project" value="TreeGrafter"/>
</dbReference>
<protein>
    <recommendedName>
        <fullName evidence="4">Lipoprotein</fullName>
    </recommendedName>
</protein>
<evidence type="ECO:0000256" key="1">
    <source>
        <dbReference type="SAM" id="MobiDB-lite"/>
    </source>
</evidence>
<dbReference type="InterPro" id="IPR005297">
    <property type="entry name" value="Lipoprotein_repeat"/>
</dbReference>
<feature type="compositionally biased region" description="Acidic residues" evidence="1">
    <location>
        <begin position="151"/>
        <end position="160"/>
    </location>
</feature>
<proteinExistence type="predicted"/>
<dbReference type="RefSeq" id="WP_052693589.1">
    <property type="nucleotide sequence ID" value="NZ_JZDQ02000019.1"/>
</dbReference>
<dbReference type="Proteomes" id="UP000033772">
    <property type="component" value="Unassembled WGS sequence"/>
</dbReference>
<evidence type="ECO:0000313" key="3">
    <source>
        <dbReference type="Proteomes" id="UP000033772"/>
    </source>
</evidence>
<dbReference type="Pfam" id="PF03640">
    <property type="entry name" value="Lipoprotein_15"/>
    <property type="match status" value="1"/>
</dbReference>
<evidence type="ECO:0008006" key="4">
    <source>
        <dbReference type="Google" id="ProtNLM"/>
    </source>
</evidence>
<keyword evidence="3" id="KW-1185">Reference proteome</keyword>
<reference evidence="2" key="1">
    <citation type="submission" date="2016-10" db="EMBL/GenBank/DDBJ databases">
        <title>Draft Genome Sequence of Nocardioides luteus Strain BAFB, an Alkane-Degrading Bacterium Isolated from JP-7 Polluted Soil.</title>
        <authorList>
            <person name="Brown L."/>
            <person name="Ruiz O.N."/>
            <person name="Gunasekera T."/>
        </authorList>
    </citation>
    <scope>NUCLEOTIDE SEQUENCE [LARGE SCALE GENOMIC DNA]</scope>
    <source>
        <strain evidence="2">BAFB</strain>
    </source>
</reference>
<feature type="region of interest" description="Disordered" evidence="1">
    <location>
        <begin position="6"/>
        <end position="26"/>
    </location>
</feature>
<comment type="caution">
    <text evidence="2">The sequence shown here is derived from an EMBL/GenBank/DDBJ whole genome shotgun (WGS) entry which is preliminary data.</text>
</comment>
<feature type="region of interest" description="Disordered" evidence="1">
    <location>
        <begin position="138"/>
        <end position="160"/>
    </location>
</feature>
<dbReference type="PANTHER" id="PTHR39335">
    <property type="entry name" value="BLL4220 PROTEIN"/>
    <property type="match status" value="1"/>
</dbReference>
<dbReference type="AlphaFoldDB" id="A0A1J4N391"/>
<gene>
    <name evidence="2" type="ORF">UG56_014520</name>
</gene>